<gene>
    <name evidence="1" type="ORF">LCGC14_1528980</name>
</gene>
<evidence type="ECO:0000313" key="1">
    <source>
        <dbReference type="EMBL" id="KKM61715.1"/>
    </source>
</evidence>
<reference evidence="1" key="1">
    <citation type="journal article" date="2015" name="Nature">
        <title>Complex archaea that bridge the gap between prokaryotes and eukaryotes.</title>
        <authorList>
            <person name="Spang A."/>
            <person name="Saw J.H."/>
            <person name="Jorgensen S.L."/>
            <person name="Zaremba-Niedzwiedzka K."/>
            <person name="Martijn J."/>
            <person name="Lind A.E."/>
            <person name="van Eijk R."/>
            <person name="Schleper C."/>
            <person name="Guy L."/>
            <person name="Ettema T.J."/>
        </authorList>
    </citation>
    <scope>NUCLEOTIDE SEQUENCE</scope>
</reference>
<comment type="caution">
    <text evidence="1">The sequence shown here is derived from an EMBL/GenBank/DDBJ whole genome shotgun (WGS) entry which is preliminary data.</text>
</comment>
<dbReference type="AlphaFoldDB" id="A0A0F9LC20"/>
<name>A0A0F9LC20_9ZZZZ</name>
<accession>A0A0F9LC20</accession>
<dbReference type="EMBL" id="LAZR01011430">
    <property type="protein sequence ID" value="KKM61715.1"/>
    <property type="molecule type" value="Genomic_DNA"/>
</dbReference>
<proteinExistence type="predicted"/>
<protein>
    <submittedName>
        <fullName evidence="1">Uncharacterized protein</fullName>
    </submittedName>
</protein>
<organism evidence="1">
    <name type="scientific">marine sediment metagenome</name>
    <dbReference type="NCBI Taxonomy" id="412755"/>
    <lineage>
        <taxon>unclassified sequences</taxon>
        <taxon>metagenomes</taxon>
        <taxon>ecological metagenomes</taxon>
    </lineage>
</organism>
<sequence>MTTTRQDIRRWIIEGIERGATHVVIMCDTFDYEDYPVYIMPGEDPRDKASHENMQRPMECYDLRMDIDAQLNERRANHWDM</sequence>